<gene>
    <name evidence="2" type="ORF">GM1_002_01370</name>
</gene>
<accession>M3VD46</accession>
<keyword evidence="1" id="KW-1133">Transmembrane helix</keyword>
<protein>
    <recommendedName>
        <fullName evidence="4">Two-component histidine kinase</fullName>
    </recommendedName>
</protein>
<feature type="transmembrane region" description="Helical" evidence="1">
    <location>
        <begin position="102"/>
        <end position="122"/>
    </location>
</feature>
<keyword evidence="1" id="KW-0472">Membrane</keyword>
<feature type="transmembrane region" description="Helical" evidence="1">
    <location>
        <begin position="20"/>
        <end position="39"/>
    </location>
</feature>
<comment type="caution">
    <text evidence="2">The sequence shown here is derived from an EMBL/GenBank/DDBJ whole genome shotgun (WGS) entry which is preliminary data.</text>
</comment>
<dbReference type="AlphaFoldDB" id="M3VD46"/>
<dbReference type="Proteomes" id="UP000035009">
    <property type="component" value="Unassembled WGS sequence"/>
</dbReference>
<organism evidence="2 3">
    <name type="scientific">Gordonia malaquae NBRC 108250</name>
    <dbReference type="NCBI Taxonomy" id="1223542"/>
    <lineage>
        <taxon>Bacteria</taxon>
        <taxon>Bacillati</taxon>
        <taxon>Actinomycetota</taxon>
        <taxon>Actinomycetes</taxon>
        <taxon>Mycobacteriales</taxon>
        <taxon>Gordoniaceae</taxon>
        <taxon>Gordonia</taxon>
    </lineage>
</organism>
<evidence type="ECO:0000256" key="1">
    <source>
        <dbReference type="SAM" id="Phobius"/>
    </source>
</evidence>
<feature type="transmembrane region" description="Helical" evidence="1">
    <location>
        <begin position="129"/>
        <end position="145"/>
    </location>
</feature>
<dbReference type="eggNOG" id="COG3850">
    <property type="taxonomic scope" value="Bacteria"/>
</dbReference>
<sequence>MTGAETVQIPVMFGLRTRRLRVMLIVLLGACAITRMTAFGDPRQGWQWVLEGVGAVALWASVFTVVRGDEDPLPPADTAAVAVLATGGLGAAWWATPEGAGLWVQPGAPLVVFAVVAGLLSLRGRSRTAWGSSVVAVAMAAVWSLQHGGTLVAGGQLTLRIAVSLLPSTLMAVLIRPMLHLTAVLEARRAQTMHAMAVTSATVSERADQLEQFDAEVRPFVQRVADGEVFDEESAARARLLEEDLRDSVRGRGWHSALTRECLADARLRGIAVRVFDDSSDGAVLTPEDLGVLRSGLAGVLASVESGAVTARILPSGRGCVAVITTVTVDDIERIVCSRDGGKLRWTAGEVVAFA</sequence>
<name>M3VD46_GORML</name>
<reference evidence="2 3" key="1">
    <citation type="submission" date="2013-02" db="EMBL/GenBank/DDBJ databases">
        <title>Whole genome shotgun sequence of Gordonia malaquae NBRC 108250.</title>
        <authorList>
            <person name="Yoshida I."/>
            <person name="Hosoyama A."/>
            <person name="Tsuchikane K."/>
            <person name="Ando Y."/>
            <person name="Baba S."/>
            <person name="Ohji S."/>
            <person name="Hamada M."/>
            <person name="Tamura T."/>
            <person name="Yamazoe A."/>
            <person name="Yamazaki S."/>
            <person name="Fujita N."/>
        </authorList>
    </citation>
    <scope>NUCLEOTIDE SEQUENCE [LARGE SCALE GENOMIC DNA]</scope>
    <source>
        <strain evidence="2 3">NBRC 108250</strain>
    </source>
</reference>
<keyword evidence="3" id="KW-1185">Reference proteome</keyword>
<feature type="transmembrane region" description="Helical" evidence="1">
    <location>
        <begin position="157"/>
        <end position="179"/>
    </location>
</feature>
<proteinExistence type="predicted"/>
<evidence type="ECO:0000313" key="3">
    <source>
        <dbReference type="Proteomes" id="UP000035009"/>
    </source>
</evidence>
<evidence type="ECO:0008006" key="4">
    <source>
        <dbReference type="Google" id="ProtNLM"/>
    </source>
</evidence>
<feature type="transmembrane region" description="Helical" evidence="1">
    <location>
        <begin position="45"/>
        <end position="66"/>
    </location>
</feature>
<keyword evidence="1" id="KW-0812">Transmembrane</keyword>
<dbReference type="EMBL" id="BAOP01000002">
    <property type="protein sequence ID" value="GAC78159.1"/>
    <property type="molecule type" value="Genomic_DNA"/>
</dbReference>
<evidence type="ECO:0000313" key="2">
    <source>
        <dbReference type="EMBL" id="GAC78159.1"/>
    </source>
</evidence>
<feature type="transmembrane region" description="Helical" evidence="1">
    <location>
        <begin position="78"/>
        <end position="96"/>
    </location>
</feature>
<dbReference type="STRING" id="410332.SAMN04488550_3552"/>